<evidence type="ECO:0000313" key="3">
    <source>
        <dbReference type="Proteomes" id="UP000624279"/>
    </source>
</evidence>
<reference evidence="2 3" key="1">
    <citation type="submission" date="2020-08" db="EMBL/GenBank/DDBJ databases">
        <title>Novel species isolated from subtropical streams in China.</title>
        <authorList>
            <person name="Lu H."/>
        </authorList>
    </citation>
    <scope>NUCLEOTIDE SEQUENCE [LARGE SCALE GENOMIC DNA]</scope>
    <source>
        <strain evidence="2 3">LX15W</strain>
    </source>
</reference>
<proteinExistence type="predicted"/>
<accession>A0ABR6YC72</accession>
<dbReference type="Pfam" id="PF14345">
    <property type="entry name" value="GDYXXLXY"/>
    <property type="match status" value="1"/>
</dbReference>
<keyword evidence="1" id="KW-0812">Transmembrane</keyword>
<comment type="caution">
    <text evidence="2">The sequence shown here is derived from an EMBL/GenBank/DDBJ whole genome shotgun (WGS) entry which is preliminary data.</text>
</comment>
<name>A0ABR6YC72_9BURK</name>
<keyword evidence="1" id="KW-1133">Transmembrane helix</keyword>
<evidence type="ECO:0000256" key="1">
    <source>
        <dbReference type="SAM" id="Phobius"/>
    </source>
</evidence>
<dbReference type="EMBL" id="JACOGA010000009">
    <property type="protein sequence ID" value="MBC3874141.1"/>
    <property type="molecule type" value="Genomic_DNA"/>
</dbReference>
<dbReference type="Proteomes" id="UP000624279">
    <property type="component" value="Unassembled WGS sequence"/>
</dbReference>
<feature type="transmembrane region" description="Helical" evidence="1">
    <location>
        <begin position="23"/>
        <end position="41"/>
    </location>
</feature>
<dbReference type="InterPro" id="IPR025833">
    <property type="entry name" value="GDYXXLXY"/>
</dbReference>
<keyword evidence="3" id="KW-1185">Reference proteome</keyword>
<protein>
    <submittedName>
        <fullName evidence="2">GDYXXLXY domain-containing protein</fullName>
    </submittedName>
</protein>
<keyword evidence="1" id="KW-0472">Membrane</keyword>
<organism evidence="2 3">
    <name type="scientific">Undibacterium flavidum</name>
    <dbReference type="NCBI Taxonomy" id="2762297"/>
    <lineage>
        <taxon>Bacteria</taxon>
        <taxon>Pseudomonadati</taxon>
        <taxon>Pseudomonadota</taxon>
        <taxon>Betaproteobacteria</taxon>
        <taxon>Burkholderiales</taxon>
        <taxon>Oxalobacteraceae</taxon>
        <taxon>Undibacterium</taxon>
    </lineage>
</organism>
<gene>
    <name evidence="2" type="ORF">H8K55_11105</name>
</gene>
<sequence>MPNSVTNSVTNSVVNSFSQRRSIFAFIVGLLILSAVNWTIFAREKLLTEGRIVLLELAPVDPRSLMQGDYMALRFQVATDAFPNVNLNWRRGFMVEQKSDVPTDGHLLLNVDEHGVGHFQKIAQVSEKVQSNQVLMRYRIRNNQVKFGTNAYFFEEGQADSYAKAKYGAFRVAPNGDMILTALHGADYVQLQNKVSQGDAAVN</sequence>
<evidence type="ECO:0000313" key="2">
    <source>
        <dbReference type="EMBL" id="MBC3874141.1"/>
    </source>
</evidence>
<dbReference type="RefSeq" id="WP_186942166.1">
    <property type="nucleotide sequence ID" value="NZ_JACOGA010000009.1"/>
</dbReference>